<dbReference type="Proteomes" id="UP000011713">
    <property type="component" value="Unassembled WGS sequence"/>
</dbReference>
<keyword evidence="3" id="KW-1185">Reference proteome</keyword>
<evidence type="ECO:0000313" key="2">
    <source>
        <dbReference type="EnsemblProtists" id="HpaP800902"/>
    </source>
</evidence>
<reference evidence="3" key="1">
    <citation type="journal article" date="2010" name="Science">
        <title>Signatures of adaptation to obligate biotrophy in the Hyaloperonospora arabidopsidis genome.</title>
        <authorList>
            <person name="Baxter L."/>
            <person name="Tripathy S."/>
            <person name="Ishaque N."/>
            <person name="Boot N."/>
            <person name="Cabral A."/>
            <person name="Kemen E."/>
            <person name="Thines M."/>
            <person name="Ah-Fong A."/>
            <person name="Anderson R."/>
            <person name="Badejoko W."/>
            <person name="Bittner-Eddy P."/>
            <person name="Boore J.L."/>
            <person name="Chibucos M.C."/>
            <person name="Coates M."/>
            <person name="Dehal P."/>
            <person name="Delehaunty K."/>
            <person name="Dong S."/>
            <person name="Downton P."/>
            <person name="Dumas B."/>
            <person name="Fabro G."/>
            <person name="Fronick C."/>
            <person name="Fuerstenberg S.I."/>
            <person name="Fulton L."/>
            <person name="Gaulin E."/>
            <person name="Govers F."/>
            <person name="Hughes L."/>
            <person name="Humphray S."/>
            <person name="Jiang R.H."/>
            <person name="Judelson H."/>
            <person name="Kamoun S."/>
            <person name="Kyung K."/>
            <person name="Meijer H."/>
            <person name="Minx P."/>
            <person name="Morris P."/>
            <person name="Nelson J."/>
            <person name="Phuntumart V."/>
            <person name="Qutob D."/>
            <person name="Rehmany A."/>
            <person name="Rougon-Cardoso A."/>
            <person name="Ryden P."/>
            <person name="Torto-Alalibo T."/>
            <person name="Studholme D."/>
            <person name="Wang Y."/>
            <person name="Win J."/>
            <person name="Wood J."/>
            <person name="Clifton S.W."/>
            <person name="Rogers J."/>
            <person name="Van den Ackerveken G."/>
            <person name="Jones J.D."/>
            <person name="McDowell J.M."/>
            <person name="Beynon J."/>
            <person name="Tyler B.M."/>
        </authorList>
    </citation>
    <scope>NUCLEOTIDE SEQUENCE [LARGE SCALE GENOMIC DNA]</scope>
    <source>
        <strain evidence="3">Emoy2</strain>
    </source>
</reference>
<proteinExistence type="predicted"/>
<dbReference type="EnsemblProtists" id="HpaT800902">
    <property type="protein sequence ID" value="HpaP800902"/>
    <property type="gene ID" value="HpaG800902"/>
</dbReference>
<reference evidence="2" key="2">
    <citation type="submission" date="2015-06" db="UniProtKB">
        <authorList>
            <consortium name="EnsemblProtists"/>
        </authorList>
    </citation>
    <scope>IDENTIFICATION</scope>
    <source>
        <strain evidence="2">Emoy2</strain>
    </source>
</reference>
<dbReference type="AlphaFoldDB" id="M4B3Q3"/>
<evidence type="ECO:0000313" key="3">
    <source>
        <dbReference type="Proteomes" id="UP000011713"/>
    </source>
</evidence>
<protein>
    <submittedName>
        <fullName evidence="2">Uncharacterized protein</fullName>
    </submittedName>
</protein>
<sequence length="107" mass="11917">MSGESKHKEEEMEDIEKLVMPACFSTPRRQKHKNGDGFESSVTSESSRRRLSTSQSRLVASGMEESPARYSPSKVKAAVRSFADFLHFLSLGPSSSLRRDILIAGRL</sequence>
<name>M4B3Q3_HYAAE</name>
<feature type="region of interest" description="Disordered" evidence="1">
    <location>
        <begin position="1"/>
        <end position="72"/>
    </location>
</feature>
<accession>M4B3Q3</accession>
<dbReference type="InParanoid" id="M4B3Q3"/>
<organism evidence="2 3">
    <name type="scientific">Hyaloperonospora arabidopsidis (strain Emoy2)</name>
    <name type="common">Downy mildew agent</name>
    <name type="synonym">Peronospora arabidopsidis</name>
    <dbReference type="NCBI Taxonomy" id="559515"/>
    <lineage>
        <taxon>Eukaryota</taxon>
        <taxon>Sar</taxon>
        <taxon>Stramenopiles</taxon>
        <taxon>Oomycota</taxon>
        <taxon>Peronosporomycetes</taxon>
        <taxon>Peronosporales</taxon>
        <taxon>Peronosporaceae</taxon>
        <taxon>Hyaloperonospora</taxon>
    </lineage>
</organism>
<evidence type="ECO:0000256" key="1">
    <source>
        <dbReference type="SAM" id="MobiDB-lite"/>
    </source>
</evidence>
<dbReference type="EMBL" id="JH598179">
    <property type="status" value="NOT_ANNOTATED_CDS"/>
    <property type="molecule type" value="Genomic_DNA"/>
</dbReference>
<dbReference type="VEuPathDB" id="FungiDB:HpaG800902"/>
<dbReference type="HOGENOM" id="CLU_2215032_0_0_1"/>
<feature type="compositionally biased region" description="Basic and acidic residues" evidence="1">
    <location>
        <begin position="1"/>
        <end position="10"/>
    </location>
</feature>
<dbReference type="eggNOG" id="ENOG502SG19">
    <property type="taxonomic scope" value="Eukaryota"/>
</dbReference>